<comment type="catalytic activity">
    <reaction evidence="4">
        <text>Couples ATP hydrolysis with the unwinding of duplex DNA by translocating in the 3'-5' direction.</text>
        <dbReference type="EC" id="5.6.2.4"/>
    </reaction>
</comment>
<dbReference type="GO" id="GO:0005737">
    <property type="term" value="C:cytoplasm"/>
    <property type="evidence" value="ECO:0007669"/>
    <property type="project" value="TreeGrafter"/>
</dbReference>
<evidence type="ECO:0000256" key="2">
    <source>
        <dbReference type="ARBA" id="ARBA00022741"/>
    </source>
</evidence>
<dbReference type="EMBL" id="EQ962654">
    <property type="protein sequence ID" value="EED19717.1"/>
    <property type="molecule type" value="Genomic_DNA"/>
</dbReference>
<evidence type="ECO:0000259" key="7">
    <source>
        <dbReference type="PROSITE" id="PS51192"/>
    </source>
</evidence>
<proteinExistence type="inferred from homology"/>
<dbReference type="PROSITE" id="PS51194">
    <property type="entry name" value="HELICASE_CTER"/>
    <property type="match status" value="1"/>
</dbReference>
<dbReference type="InParanoid" id="B8M5B1"/>
<dbReference type="AlphaFoldDB" id="B8M5B1"/>
<gene>
    <name evidence="9" type="ORF">TSTA_029880</name>
</gene>
<dbReference type="InterPro" id="IPR011545">
    <property type="entry name" value="DEAD/DEAH_box_helicase_dom"/>
</dbReference>
<dbReference type="Pfam" id="PF00270">
    <property type="entry name" value="DEAD"/>
    <property type="match status" value="1"/>
</dbReference>
<evidence type="ECO:0000256" key="1">
    <source>
        <dbReference type="ARBA" id="ARBA00005446"/>
    </source>
</evidence>
<dbReference type="PANTHER" id="PTHR13710:SF154">
    <property type="entry name" value="RECQ HELICASE, PUTATIVE (AFU_ORTHOLOGUE AFUA_6G14720)-RELATED"/>
    <property type="match status" value="1"/>
</dbReference>
<reference evidence="10" key="1">
    <citation type="journal article" date="2015" name="Genome Announc.">
        <title>Genome sequence of the AIDS-associated pathogen Penicillium marneffei (ATCC18224) and its near taxonomic relative Talaromyces stipitatus (ATCC10500).</title>
        <authorList>
            <person name="Nierman W.C."/>
            <person name="Fedorova-Abrams N.D."/>
            <person name="Andrianopoulos A."/>
        </authorList>
    </citation>
    <scope>NUCLEOTIDE SEQUENCE [LARGE SCALE GENOMIC DNA]</scope>
    <source>
        <strain evidence="10">ATCC 10500 / CBS 375.48 / QM 6759 / NRRL 1006</strain>
    </source>
</reference>
<comment type="similarity">
    <text evidence="1">Belongs to the helicase family. RecQ subfamily.</text>
</comment>
<dbReference type="OrthoDB" id="4507197at2759"/>
<dbReference type="OMA" id="AHLVHHW"/>
<dbReference type="HOGENOM" id="CLU_510154_0_0_1"/>
<dbReference type="SUPFAM" id="SSF52540">
    <property type="entry name" value="P-loop containing nucleoside triphosphate hydrolases"/>
    <property type="match status" value="1"/>
</dbReference>
<keyword evidence="2" id="KW-0547">Nucleotide-binding</keyword>
<evidence type="ECO:0000256" key="3">
    <source>
        <dbReference type="ARBA" id="ARBA00022840"/>
    </source>
</evidence>
<dbReference type="STRING" id="441959.B8M5B1"/>
<evidence type="ECO:0000313" key="9">
    <source>
        <dbReference type="EMBL" id="EED19717.1"/>
    </source>
</evidence>
<feature type="domain" description="Helicase ATP-binding" evidence="7">
    <location>
        <begin position="16"/>
        <end position="187"/>
    </location>
</feature>
<dbReference type="GO" id="GO:0003676">
    <property type="term" value="F:nucleic acid binding"/>
    <property type="evidence" value="ECO:0007669"/>
    <property type="project" value="InterPro"/>
</dbReference>
<evidence type="ECO:0000256" key="4">
    <source>
        <dbReference type="ARBA" id="ARBA00034617"/>
    </source>
</evidence>
<accession>B8M5B1</accession>
<feature type="compositionally biased region" description="Acidic residues" evidence="6">
    <location>
        <begin position="368"/>
        <end position="380"/>
    </location>
</feature>
<dbReference type="GeneID" id="8106555"/>
<dbReference type="GO" id="GO:0005694">
    <property type="term" value="C:chromosome"/>
    <property type="evidence" value="ECO:0007669"/>
    <property type="project" value="TreeGrafter"/>
</dbReference>
<dbReference type="PANTHER" id="PTHR13710">
    <property type="entry name" value="DNA HELICASE RECQ FAMILY MEMBER"/>
    <property type="match status" value="1"/>
</dbReference>
<sequence>MLYPYAPRRGQLDALFQLIFNRGDLILIAITSFGKSMIPQALSILMDRSVTIVILPLIQIGIEQSEAITRLGGHPLFIEKNTDRTGLLMNIKKEAYTHLLLSPELAANEQIRYIFEESESNKRVIAVVIDEAHLVHHWGDAFWPEYAQVGRLRIILGPHIPWFTCSATLDPHTLRVLKERGRFKTNTVIHRTPIDRSELLYRVGVIPRLQRATFTVLRFLFDPDPLERTRAHIEPHEFSKTIVFFDSKREVFSALDCMVDDLYSDTHDLDKAYITSEMRKPGTESSIRVVFATEALGIGVNLPDIQRSVLYGLPKNLLPATLLQRGGRACRDQHDDKIILLVDVWIIGDREDASKHTEVAIGSSQLDNDLEEDIEDESDENQPLTQSTAAERERQAKLPHLWYDICSHRQCIRRVPMRHFDEPPEHRSSVNSQRCCSYCNPIFRLDDYMDNAKYYTYKERGFRANKIHKAIMADIKNWATTQAANLPRNFTFIPTADFFLAETLYESIARLTDLLCTQEQLKSSIGSWRYWESH</sequence>
<dbReference type="PROSITE" id="PS51192">
    <property type="entry name" value="HELICASE_ATP_BIND_1"/>
    <property type="match status" value="1"/>
</dbReference>
<dbReference type="SMART" id="SM00487">
    <property type="entry name" value="DEXDc"/>
    <property type="match status" value="1"/>
</dbReference>
<keyword evidence="3" id="KW-0067">ATP-binding</keyword>
<evidence type="ECO:0000256" key="6">
    <source>
        <dbReference type="SAM" id="MobiDB-lite"/>
    </source>
</evidence>
<feature type="domain" description="Helicase C-terminal" evidence="8">
    <location>
        <begin position="225"/>
        <end position="382"/>
    </location>
</feature>
<name>B8M5B1_TALSN</name>
<dbReference type="Proteomes" id="UP000001745">
    <property type="component" value="Unassembled WGS sequence"/>
</dbReference>
<dbReference type="InterPro" id="IPR001650">
    <property type="entry name" value="Helicase_C-like"/>
</dbReference>
<organism evidence="9 10">
    <name type="scientific">Talaromyces stipitatus (strain ATCC 10500 / CBS 375.48 / QM 6759 / NRRL 1006)</name>
    <name type="common">Penicillium stipitatum</name>
    <dbReference type="NCBI Taxonomy" id="441959"/>
    <lineage>
        <taxon>Eukaryota</taxon>
        <taxon>Fungi</taxon>
        <taxon>Dikarya</taxon>
        <taxon>Ascomycota</taxon>
        <taxon>Pezizomycotina</taxon>
        <taxon>Eurotiomycetes</taxon>
        <taxon>Eurotiomycetidae</taxon>
        <taxon>Eurotiales</taxon>
        <taxon>Trichocomaceae</taxon>
        <taxon>Talaromyces</taxon>
        <taxon>Talaromyces sect. Talaromyces</taxon>
    </lineage>
</organism>
<protein>
    <recommendedName>
        <fullName evidence="5">DNA 3'-5' helicase</fullName>
        <ecNumber evidence="5">5.6.2.4</ecNumber>
    </recommendedName>
</protein>
<dbReference type="GO" id="GO:0009378">
    <property type="term" value="F:four-way junction helicase activity"/>
    <property type="evidence" value="ECO:0007669"/>
    <property type="project" value="TreeGrafter"/>
</dbReference>
<dbReference type="GO" id="GO:0043138">
    <property type="term" value="F:3'-5' DNA helicase activity"/>
    <property type="evidence" value="ECO:0007669"/>
    <property type="project" value="UniProtKB-EC"/>
</dbReference>
<dbReference type="GO" id="GO:0005524">
    <property type="term" value="F:ATP binding"/>
    <property type="evidence" value="ECO:0007669"/>
    <property type="project" value="UniProtKB-KW"/>
</dbReference>
<evidence type="ECO:0000313" key="10">
    <source>
        <dbReference type="Proteomes" id="UP000001745"/>
    </source>
</evidence>
<dbReference type="Pfam" id="PF00271">
    <property type="entry name" value="Helicase_C"/>
    <property type="match status" value="1"/>
</dbReference>
<dbReference type="InterPro" id="IPR027417">
    <property type="entry name" value="P-loop_NTPase"/>
</dbReference>
<dbReference type="GO" id="GO:0000724">
    <property type="term" value="P:double-strand break repair via homologous recombination"/>
    <property type="evidence" value="ECO:0007669"/>
    <property type="project" value="TreeGrafter"/>
</dbReference>
<dbReference type="eggNOG" id="KOG0351">
    <property type="taxonomic scope" value="Eukaryota"/>
</dbReference>
<evidence type="ECO:0000259" key="8">
    <source>
        <dbReference type="PROSITE" id="PS51194"/>
    </source>
</evidence>
<keyword evidence="10" id="KW-1185">Reference proteome</keyword>
<dbReference type="EC" id="5.6.2.4" evidence="5"/>
<dbReference type="RefSeq" id="XP_002480151.1">
    <property type="nucleotide sequence ID" value="XM_002480106.1"/>
</dbReference>
<dbReference type="InterPro" id="IPR014001">
    <property type="entry name" value="Helicase_ATP-bd"/>
</dbReference>
<evidence type="ECO:0000256" key="5">
    <source>
        <dbReference type="ARBA" id="ARBA00034808"/>
    </source>
</evidence>
<dbReference type="Gene3D" id="3.40.50.300">
    <property type="entry name" value="P-loop containing nucleotide triphosphate hydrolases"/>
    <property type="match status" value="2"/>
</dbReference>
<dbReference type="PhylomeDB" id="B8M5B1"/>
<feature type="region of interest" description="Disordered" evidence="6">
    <location>
        <begin position="358"/>
        <end position="391"/>
    </location>
</feature>
<dbReference type="VEuPathDB" id="FungiDB:TSTA_029880"/>